<dbReference type="Gene3D" id="3.90.1860.10">
    <property type="entry name" value="tRNA-splicing ligase RtcB"/>
    <property type="match status" value="1"/>
</dbReference>
<feature type="binding site" evidence="10">
    <location>
        <begin position="344"/>
        <end position="347"/>
    </location>
    <ligand>
        <name>GMP</name>
        <dbReference type="ChEBI" id="CHEBI:58115"/>
    </ligand>
</feature>
<dbReference type="GO" id="GO:0005525">
    <property type="term" value="F:GTP binding"/>
    <property type="evidence" value="ECO:0007669"/>
    <property type="project" value="UniProtKB-KW"/>
</dbReference>
<dbReference type="GO" id="GO:0170057">
    <property type="term" value="F:RNA ligase (GTP) activity"/>
    <property type="evidence" value="ECO:0007669"/>
    <property type="project" value="UniProtKB-EC"/>
</dbReference>
<keyword evidence="2 13" id="KW-0436">Ligase</keyword>
<feature type="binding site" evidence="11">
    <location>
        <position position="70"/>
    </location>
    <ligand>
        <name>Mn(2+)</name>
        <dbReference type="ChEBI" id="CHEBI:29035"/>
        <label>1</label>
    </ligand>
</feature>
<dbReference type="InterPro" id="IPR052915">
    <property type="entry name" value="RtcB-like"/>
</dbReference>
<feature type="active site" description="GMP-histidine intermediate" evidence="9">
    <location>
        <position position="344"/>
    </location>
</feature>
<feature type="binding site" evidence="11">
    <location>
        <position position="157"/>
    </location>
    <ligand>
        <name>Mn(2+)</name>
        <dbReference type="ChEBI" id="CHEBI:29035"/>
        <label>1</label>
    </ligand>
</feature>
<dbReference type="GO" id="GO:0042245">
    <property type="term" value="P:RNA repair"/>
    <property type="evidence" value="ECO:0007669"/>
    <property type="project" value="UniProtKB-KW"/>
</dbReference>
<keyword evidence="7 11" id="KW-0464">Manganese</keyword>
<comment type="catalytic activity">
    <reaction evidence="8">
        <text>a 3'-end 3'-phospho-ribonucleotide-RNA + a 5'-end dephospho-ribonucleoside-RNA + GTP = a ribonucleotidyl-ribonucleotide-RNA + GMP + diphosphate</text>
        <dbReference type="Rhea" id="RHEA:68076"/>
        <dbReference type="Rhea" id="RHEA-COMP:10463"/>
        <dbReference type="Rhea" id="RHEA-COMP:13936"/>
        <dbReference type="Rhea" id="RHEA-COMP:17355"/>
        <dbReference type="ChEBI" id="CHEBI:33019"/>
        <dbReference type="ChEBI" id="CHEBI:37565"/>
        <dbReference type="ChEBI" id="CHEBI:58115"/>
        <dbReference type="ChEBI" id="CHEBI:83062"/>
        <dbReference type="ChEBI" id="CHEBI:138284"/>
        <dbReference type="ChEBI" id="CHEBI:173118"/>
        <dbReference type="EC" id="6.5.1.8"/>
    </reaction>
</comment>
<evidence type="ECO:0000256" key="10">
    <source>
        <dbReference type="PIRSR" id="PIRSR601233-2"/>
    </source>
</evidence>
<dbReference type="PANTHER" id="PTHR43749:SF2">
    <property type="entry name" value="RNA-SPLICING LIGASE RTCB"/>
    <property type="match status" value="1"/>
</dbReference>
<evidence type="ECO:0000313" key="13">
    <source>
        <dbReference type="EMBL" id="MBB4024285.1"/>
    </source>
</evidence>
<dbReference type="InterPro" id="IPR001233">
    <property type="entry name" value="RtcB"/>
</dbReference>
<evidence type="ECO:0000256" key="6">
    <source>
        <dbReference type="ARBA" id="ARBA00023134"/>
    </source>
</evidence>
<name>A0A7W6HT79_9BACT</name>
<dbReference type="EMBL" id="JACIES010000001">
    <property type="protein sequence ID" value="MBB4024285.1"/>
    <property type="molecule type" value="Genomic_DNA"/>
</dbReference>
<reference evidence="13 14" key="1">
    <citation type="submission" date="2020-08" db="EMBL/GenBank/DDBJ databases">
        <title>Genomic Encyclopedia of Type Strains, Phase IV (KMG-IV): sequencing the most valuable type-strain genomes for metagenomic binning, comparative biology and taxonomic classification.</title>
        <authorList>
            <person name="Goeker M."/>
        </authorList>
    </citation>
    <scope>NUCLEOTIDE SEQUENCE [LARGE SCALE GENOMIC DNA]</scope>
    <source>
        <strain evidence="13 14">DSM 105721</strain>
    </source>
</reference>
<evidence type="ECO:0000256" key="9">
    <source>
        <dbReference type="PIRSR" id="PIRSR601233-1"/>
    </source>
</evidence>
<evidence type="ECO:0000256" key="2">
    <source>
        <dbReference type="ARBA" id="ARBA00022598"/>
    </source>
</evidence>
<dbReference type="GeneID" id="93100505"/>
<comment type="cofactor">
    <cofactor evidence="11">
        <name>Mn(2+)</name>
        <dbReference type="ChEBI" id="CHEBI:29035"/>
    </cofactor>
    <text evidence="11">Binds 2 manganese ions per subunit.</text>
</comment>
<protein>
    <recommendedName>
        <fullName evidence="1">3'-phosphate/5'-hydroxy nucleic acid ligase</fullName>
        <ecNumber evidence="1">6.5.1.8</ecNumber>
    </recommendedName>
</protein>
<keyword evidence="14" id="KW-1185">Reference proteome</keyword>
<dbReference type="Pfam" id="PF01139">
    <property type="entry name" value="RtcB"/>
    <property type="match status" value="1"/>
</dbReference>
<dbReference type="GO" id="GO:0030145">
    <property type="term" value="F:manganese ion binding"/>
    <property type="evidence" value="ECO:0007669"/>
    <property type="project" value="TreeGrafter"/>
</dbReference>
<dbReference type="PANTHER" id="PTHR43749">
    <property type="entry name" value="RNA-SPLICING LIGASE RTCB"/>
    <property type="match status" value="1"/>
</dbReference>
<organism evidence="13 14">
    <name type="scientific">Butyricimonas faecihominis</name>
    <dbReference type="NCBI Taxonomy" id="1472416"/>
    <lineage>
        <taxon>Bacteria</taxon>
        <taxon>Pseudomonadati</taxon>
        <taxon>Bacteroidota</taxon>
        <taxon>Bacteroidia</taxon>
        <taxon>Bacteroidales</taxon>
        <taxon>Odoribacteraceae</taxon>
        <taxon>Butyricimonas</taxon>
    </lineage>
</organism>
<dbReference type="OrthoDB" id="9802323at2"/>
<gene>
    <name evidence="13" type="ORF">GGR14_000046</name>
</gene>
<dbReference type="SUPFAM" id="SSF103365">
    <property type="entry name" value="Hypothetical protein PH1602"/>
    <property type="match status" value="1"/>
</dbReference>
<evidence type="ECO:0000256" key="12">
    <source>
        <dbReference type="SAM" id="Coils"/>
    </source>
</evidence>
<evidence type="ECO:0000256" key="5">
    <source>
        <dbReference type="ARBA" id="ARBA00022800"/>
    </source>
</evidence>
<feature type="binding site" evidence="10">
    <location>
        <begin position="320"/>
        <end position="323"/>
    </location>
    <ligand>
        <name>GMP</name>
        <dbReference type="ChEBI" id="CHEBI:58115"/>
    </ligand>
</feature>
<feature type="binding site" evidence="10">
    <location>
        <begin position="156"/>
        <end position="160"/>
    </location>
    <ligand>
        <name>GMP</name>
        <dbReference type="ChEBI" id="CHEBI:58115"/>
    </ligand>
</feature>
<proteinExistence type="predicted"/>
<feature type="binding site" evidence="11">
    <location>
        <position position="174"/>
    </location>
    <ligand>
        <name>Mn(2+)</name>
        <dbReference type="ChEBI" id="CHEBI:29035"/>
        <label>2</label>
    </ligand>
</feature>
<dbReference type="GO" id="GO:0006281">
    <property type="term" value="P:DNA repair"/>
    <property type="evidence" value="ECO:0007669"/>
    <property type="project" value="TreeGrafter"/>
</dbReference>
<evidence type="ECO:0000256" key="3">
    <source>
        <dbReference type="ARBA" id="ARBA00022723"/>
    </source>
</evidence>
<keyword evidence="3 11" id="KW-0479">Metal-binding</keyword>
<dbReference type="GO" id="GO:0003909">
    <property type="term" value="F:DNA ligase activity"/>
    <property type="evidence" value="ECO:0007669"/>
    <property type="project" value="TreeGrafter"/>
</dbReference>
<feature type="binding site" evidence="10">
    <location>
        <position position="327"/>
    </location>
    <ligand>
        <name>GMP</name>
        <dbReference type="ChEBI" id="CHEBI:58115"/>
    </ligand>
</feature>
<dbReference type="GO" id="GO:0006396">
    <property type="term" value="P:RNA processing"/>
    <property type="evidence" value="ECO:0007669"/>
    <property type="project" value="InterPro"/>
</dbReference>
<comment type="caution">
    <text evidence="13">The sequence shown here is derived from an EMBL/GenBank/DDBJ whole genome shotgun (WGS) entry which is preliminary data.</text>
</comment>
<dbReference type="EC" id="6.5.1.8" evidence="1"/>
<keyword evidence="5" id="KW-0692">RNA repair</keyword>
<keyword evidence="4 10" id="KW-0547">Nucleotide-binding</keyword>
<keyword evidence="6 10" id="KW-0342">GTP-binding</keyword>
<feature type="coiled-coil region" evidence="12">
    <location>
        <begin position="193"/>
        <end position="220"/>
    </location>
</feature>
<accession>A0A7W6HT79</accession>
<dbReference type="AlphaFoldDB" id="A0A7W6HT79"/>
<evidence type="ECO:0000256" key="11">
    <source>
        <dbReference type="PIRSR" id="PIRSR601233-3"/>
    </source>
</evidence>
<dbReference type="RefSeq" id="WP_120096352.1">
    <property type="nucleotide sequence ID" value="NZ_AP028155.1"/>
</dbReference>
<keyword evidence="12" id="KW-0175">Coiled coil</keyword>
<dbReference type="InterPro" id="IPR036025">
    <property type="entry name" value="RtcB-like_sf"/>
</dbReference>
<evidence type="ECO:0000256" key="1">
    <source>
        <dbReference type="ARBA" id="ARBA00012726"/>
    </source>
</evidence>
<evidence type="ECO:0000256" key="7">
    <source>
        <dbReference type="ARBA" id="ARBA00023211"/>
    </source>
</evidence>
<sequence length="417" mass="47480">MRTIEGYDVKIFTDTIDENALEQVKRLLSIDVFSDKKIRIMPDVHAGAGCVIGFTGNLGDKIIPNIVGVDIGCGMRVLNLGKVSDIDFHAFHNFIYSNIPSGMIVREDRFGFSPLIGEEMDIYREAKQIVASLRCYRSLKDSNRINKAIGSLGGGNHFIELDRDDDGNVYLVIHTGSRNLGKQVADIYQTVAVHHLTEGYDELEELIKRTIEEYKAAGRRSELQSVIKRMRKEHNEAEPIILAELCYVENQAREDYLYDMRLCQHWAVLNRKLISRLLLKFFPNIEILEEFESIHNYISDDNMVRKGAISAVEGERCIIPLNMRDGSLLCIGKGNPDWNYSAPHGAGRVLSRTQAYEQIKLEEFEKSMEGIYSESVNDFTRDESPMVYKPAEEIIANITDTVSIRKIIHPIFNFKAH</sequence>
<evidence type="ECO:0000256" key="8">
    <source>
        <dbReference type="ARBA" id="ARBA00047746"/>
    </source>
</evidence>
<evidence type="ECO:0000256" key="4">
    <source>
        <dbReference type="ARBA" id="ARBA00022741"/>
    </source>
</evidence>
<dbReference type="Proteomes" id="UP000546007">
    <property type="component" value="Unassembled WGS sequence"/>
</dbReference>
<evidence type="ECO:0000313" key="14">
    <source>
        <dbReference type="Proteomes" id="UP000546007"/>
    </source>
</evidence>